<dbReference type="Pfam" id="PF07714">
    <property type="entry name" value="PK_Tyr_Ser-Thr"/>
    <property type="match status" value="1"/>
</dbReference>
<keyword evidence="4" id="KW-0677">Repeat</keyword>
<dbReference type="Pfam" id="PF08263">
    <property type="entry name" value="LRRNT_2"/>
    <property type="match status" value="1"/>
</dbReference>
<feature type="region of interest" description="Disordered" evidence="8">
    <location>
        <begin position="241"/>
        <end position="260"/>
    </location>
</feature>
<dbReference type="GO" id="GO:0005524">
    <property type="term" value="F:ATP binding"/>
    <property type="evidence" value="ECO:0007669"/>
    <property type="project" value="InterPro"/>
</dbReference>
<comment type="subcellular location">
    <subcellularLocation>
        <location evidence="7">Endomembrane system</location>
        <topology evidence="7">Single-pass type I membrane protein</topology>
    </subcellularLocation>
</comment>
<name>A0A835QEI4_VANPL</name>
<evidence type="ECO:0000313" key="11">
    <source>
        <dbReference type="EMBL" id="KAG0469155.1"/>
    </source>
</evidence>
<keyword evidence="1" id="KW-0433">Leucine-rich repeat</keyword>
<keyword evidence="6" id="KW-0472">Membrane</keyword>
<protein>
    <recommendedName>
        <fullName evidence="10">Protein kinase domain-containing protein</fullName>
    </recommendedName>
</protein>
<dbReference type="Pfam" id="PF00560">
    <property type="entry name" value="LRR_1"/>
    <property type="match status" value="2"/>
</dbReference>
<dbReference type="SUPFAM" id="SSF56112">
    <property type="entry name" value="Protein kinase-like (PK-like)"/>
    <property type="match status" value="1"/>
</dbReference>
<evidence type="ECO:0000256" key="2">
    <source>
        <dbReference type="ARBA" id="ARBA00022692"/>
    </source>
</evidence>
<dbReference type="PANTHER" id="PTHR46084:SF14">
    <property type="entry name" value="PROTEIN KINASE DOMAIN-CONTAINING PROTEIN"/>
    <property type="match status" value="1"/>
</dbReference>
<reference evidence="11 12" key="1">
    <citation type="journal article" date="2020" name="Nat. Food">
        <title>A phased Vanilla planifolia genome enables genetic improvement of flavour and production.</title>
        <authorList>
            <person name="Hasing T."/>
            <person name="Tang H."/>
            <person name="Brym M."/>
            <person name="Khazi F."/>
            <person name="Huang T."/>
            <person name="Chambers A.H."/>
        </authorList>
    </citation>
    <scope>NUCLEOTIDE SEQUENCE [LARGE SCALE GENOMIC DNA]</scope>
    <source>
        <tissue evidence="11">Leaf</tissue>
    </source>
</reference>
<feature type="signal peptide" evidence="9">
    <location>
        <begin position="1"/>
        <end position="26"/>
    </location>
</feature>
<evidence type="ECO:0000256" key="1">
    <source>
        <dbReference type="ARBA" id="ARBA00022614"/>
    </source>
</evidence>
<dbReference type="PANTHER" id="PTHR46084">
    <property type="entry name" value="PROTEIN MALE DISCOVERER 2"/>
    <property type="match status" value="1"/>
</dbReference>
<dbReference type="InterPro" id="IPR001611">
    <property type="entry name" value="Leu-rich_rpt"/>
</dbReference>
<dbReference type="EMBL" id="JADCNM010000009">
    <property type="protein sequence ID" value="KAG0469155.1"/>
    <property type="molecule type" value="Genomic_DNA"/>
</dbReference>
<dbReference type="InterPro" id="IPR013210">
    <property type="entry name" value="LRR_N_plant-typ"/>
</dbReference>
<dbReference type="FunFam" id="3.30.200.20:FF:000489">
    <property type="entry name" value="Inactive receptor-like serine/threonine-protein kinase"/>
    <property type="match status" value="1"/>
</dbReference>
<evidence type="ECO:0000256" key="8">
    <source>
        <dbReference type="SAM" id="MobiDB-lite"/>
    </source>
</evidence>
<evidence type="ECO:0000256" key="6">
    <source>
        <dbReference type="ARBA" id="ARBA00023136"/>
    </source>
</evidence>
<dbReference type="AlphaFoldDB" id="A0A835QEI4"/>
<dbReference type="PROSITE" id="PS50011">
    <property type="entry name" value="PROTEIN_KINASE_DOM"/>
    <property type="match status" value="1"/>
</dbReference>
<sequence>MDCSRRRMDLLMSLLFAFWCQNLVVCGSVDAEVRALLSFKKGVKTDPYGALLNWGKPGVDHCLWFGVRCSDDGRVESLDLKDLCLQGELTSELGSLFHLKSLILHNNSFTGKIPREISALQKLEILDLGHNNFIGPFPRELLRIVNLKEVVLRNNRFISEIPHELLEFNGFSIIQGDKDMPSSDKGSFIRHMETVSVRKLLRDMHKGEMKPHKNKRFRARYTFSTLPTFYLEVDRLVHNSPQELNSAPAPSPAVNSGKKETQQPMYISASAGIFLIFSLSSMYSFCCRSSKVESVMSGKTGLSGKLQKALVIGVPSLKRSELQKACEDFSNVIDSLSDCTLYKGTLSSGVEIAVTTTLINLVEDWSDQQESLFRNKISLLSKVNHKNFMNLIGYCEEQEPFTRMMVFEYAPNGTLFEHLHIKEAEPLDWPCRLRIAMGIAYFLEHMHLLEPPVSLRTLNSSTIYLTEDYAAKVSDLPFWNEVKAAGSATEFEDNFEMPLSNQDIVYKFGILLLELISGRLPFSKDDGLLVLWASSHLTGKRPLHGIADPTLGALREEDICRLCDVIQRCINPEPRERPPMAEVVAKLREITEISPEAANPKLSPLWWAELEIIS</sequence>
<comment type="caution">
    <text evidence="11">The sequence shown here is derived from an EMBL/GenBank/DDBJ whole genome shotgun (WGS) entry which is preliminary data.</text>
</comment>
<dbReference type="InterPro" id="IPR032675">
    <property type="entry name" value="LRR_dom_sf"/>
</dbReference>
<dbReference type="SUPFAM" id="SSF52058">
    <property type="entry name" value="L domain-like"/>
    <property type="match status" value="1"/>
</dbReference>
<dbReference type="Proteomes" id="UP000639772">
    <property type="component" value="Chromosome 9"/>
</dbReference>
<dbReference type="InterPro" id="IPR011009">
    <property type="entry name" value="Kinase-like_dom_sf"/>
</dbReference>
<keyword evidence="3 9" id="KW-0732">Signal</keyword>
<dbReference type="Gene3D" id="3.80.10.10">
    <property type="entry name" value="Ribonuclease Inhibitor"/>
    <property type="match status" value="1"/>
</dbReference>
<evidence type="ECO:0000256" key="9">
    <source>
        <dbReference type="SAM" id="SignalP"/>
    </source>
</evidence>
<dbReference type="OrthoDB" id="291737at2759"/>
<feature type="chain" id="PRO_5032389832" description="Protein kinase domain-containing protein" evidence="9">
    <location>
        <begin position="27"/>
        <end position="614"/>
    </location>
</feature>
<keyword evidence="5" id="KW-1133">Transmembrane helix</keyword>
<gene>
    <name evidence="11" type="ORF">HPP92_018483</name>
</gene>
<dbReference type="InterPro" id="IPR001245">
    <property type="entry name" value="Ser-Thr/Tyr_kinase_cat_dom"/>
</dbReference>
<dbReference type="Gene3D" id="3.30.200.20">
    <property type="entry name" value="Phosphorylase Kinase, domain 1"/>
    <property type="match status" value="1"/>
</dbReference>
<proteinExistence type="predicted"/>
<dbReference type="GO" id="GO:0004672">
    <property type="term" value="F:protein kinase activity"/>
    <property type="evidence" value="ECO:0007669"/>
    <property type="project" value="InterPro"/>
</dbReference>
<dbReference type="InterPro" id="IPR000719">
    <property type="entry name" value="Prot_kinase_dom"/>
</dbReference>
<evidence type="ECO:0000256" key="5">
    <source>
        <dbReference type="ARBA" id="ARBA00022989"/>
    </source>
</evidence>
<evidence type="ECO:0000256" key="4">
    <source>
        <dbReference type="ARBA" id="ARBA00022737"/>
    </source>
</evidence>
<accession>A0A835QEI4</accession>
<evidence type="ECO:0000256" key="3">
    <source>
        <dbReference type="ARBA" id="ARBA00022729"/>
    </source>
</evidence>
<dbReference type="FunFam" id="3.80.10.10:FF:000400">
    <property type="entry name" value="Nuclear pore complex protein NUP107"/>
    <property type="match status" value="1"/>
</dbReference>
<keyword evidence="2" id="KW-0812">Transmembrane</keyword>
<dbReference type="Gene3D" id="1.10.510.10">
    <property type="entry name" value="Transferase(Phosphotransferase) domain 1"/>
    <property type="match status" value="1"/>
</dbReference>
<evidence type="ECO:0000313" key="12">
    <source>
        <dbReference type="Proteomes" id="UP000639772"/>
    </source>
</evidence>
<evidence type="ECO:0000256" key="7">
    <source>
        <dbReference type="ARBA" id="ARBA00046288"/>
    </source>
</evidence>
<organism evidence="11 12">
    <name type="scientific">Vanilla planifolia</name>
    <name type="common">Vanilla</name>
    <dbReference type="NCBI Taxonomy" id="51239"/>
    <lineage>
        <taxon>Eukaryota</taxon>
        <taxon>Viridiplantae</taxon>
        <taxon>Streptophyta</taxon>
        <taxon>Embryophyta</taxon>
        <taxon>Tracheophyta</taxon>
        <taxon>Spermatophyta</taxon>
        <taxon>Magnoliopsida</taxon>
        <taxon>Liliopsida</taxon>
        <taxon>Asparagales</taxon>
        <taxon>Orchidaceae</taxon>
        <taxon>Vanilloideae</taxon>
        <taxon>Vanilleae</taxon>
        <taxon>Vanilla</taxon>
    </lineage>
</organism>
<feature type="domain" description="Protein kinase" evidence="10">
    <location>
        <begin position="289"/>
        <end position="602"/>
    </location>
</feature>
<evidence type="ECO:0000259" key="10">
    <source>
        <dbReference type="PROSITE" id="PS50011"/>
    </source>
</evidence>
<dbReference type="GO" id="GO:0012505">
    <property type="term" value="C:endomembrane system"/>
    <property type="evidence" value="ECO:0007669"/>
    <property type="project" value="UniProtKB-SubCell"/>
</dbReference>